<dbReference type="EMBL" id="RBNJ01002279">
    <property type="protein sequence ID" value="RUS32147.1"/>
    <property type="molecule type" value="Genomic_DNA"/>
</dbReference>
<gene>
    <name evidence="1" type="ORF">BC938DRAFT_476168</name>
</gene>
<dbReference type="Proteomes" id="UP000274822">
    <property type="component" value="Unassembled WGS sequence"/>
</dbReference>
<evidence type="ECO:0000313" key="2">
    <source>
        <dbReference type="Proteomes" id="UP000274822"/>
    </source>
</evidence>
<dbReference type="AlphaFoldDB" id="A0A433QQX2"/>
<proteinExistence type="predicted"/>
<keyword evidence="2" id="KW-1185">Reference proteome</keyword>
<reference evidence="1 2" key="1">
    <citation type="journal article" date="2018" name="New Phytol.">
        <title>Phylogenomics of Endogonaceae and evolution of mycorrhizas within Mucoromycota.</title>
        <authorList>
            <person name="Chang Y."/>
            <person name="Desiro A."/>
            <person name="Na H."/>
            <person name="Sandor L."/>
            <person name="Lipzen A."/>
            <person name="Clum A."/>
            <person name="Barry K."/>
            <person name="Grigoriev I.V."/>
            <person name="Martin F.M."/>
            <person name="Stajich J.E."/>
            <person name="Smith M.E."/>
            <person name="Bonito G."/>
            <person name="Spatafora J.W."/>
        </authorList>
    </citation>
    <scope>NUCLEOTIDE SEQUENCE [LARGE SCALE GENOMIC DNA]</scope>
    <source>
        <strain evidence="1 2">AD002</strain>
    </source>
</reference>
<dbReference type="PANTHER" id="PTHR37332:SF1">
    <property type="entry name" value="ELMO DOMAIN-CONTAINING PROTEIN"/>
    <property type="match status" value="1"/>
</dbReference>
<accession>A0A433QQX2</accession>
<sequence>MAVARKTSSANPDRRTTTLTLRQPFELDYIQTFFTLCDILCEVYHKLLMNTNGGVCTQPFCELVLKIDGRFKKIISLITKELDALARNAIREELETIDPLASMKTGALNFEEWEL</sequence>
<comment type="caution">
    <text evidence="1">The sequence shown here is derived from an EMBL/GenBank/DDBJ whole genome shotgun (WGS) entry which is preliminary data.</text>
</comment>
<evidence type="ECO:0000313" key="1">
    <source>
        <dbReference type="EMBL" id="RUS32147.1"/>
    </source>
</evidence>
<organism evidence="1 2">
    <name type="scientific">Jimgerdemannia flammicorona</name>
    <dbReference type="NCBI Taxonomy" id="994334"/>
    <lineage>
        <taxon>Eukaryota</taxon>
        <taxon>Fungi</taxon>
        <taxon>Fungi incertae sedis</taxon>
        <taxon>Mucoromycota</taxon>
        <taxon>Mucoromycotina</taxon>
        <taxon>Endogonomycetes</taxon>
        <taxon>Endogonales</taxon>
        <taxon>Endogonaceae</taxon>
        <taxon>Jimgerdemannia</taxon>
    </lineage>
</organism>
<dbReference type="PANTHER" id="PTHR37332">
    <property type="entry name" value="EXPRESSED PROTEIN"/>
    <property type="match status" value="1"/>
</dbReference>
<protein>
    <submittedName>
        <fullName evidence="1">Uncharacterized protein</fullName>
    </submittedName>
</protein>
<name>A0A433QQX2_9FUNG</name>